<dbReference type="PANTHER" id="PTHR23267">
    <property type="entry name" value="IMMUNOGLOBULIN LIGHT CHAIN"/>
    <property type="match status" value="1"/>
</dbReference>
<dbReference type="InterPro" id="IPR013106">
    <property type="entry name" value="Ig_V-set"/>
</dbReference>
<proteinExistence type="predicted"/>
<protein>
    <recommendedName>
        <fullName evidence="1">Ig-like domain-containing protein</fullName>
    </recommendedName>
</protein>
<name>A0A8D0C003_SALMN</name>
<sequence>NAAWHVHFLNIPPSESVSPGQTIKLSCAISSSPNYIYWVQQRAGQAPRFVHCDSCSRGQGIPDRFTGTRSGNAGYLTITNVQAEDEADYYCYMWYSSGGVLHCDEI</sequence>
<dbReference type="GeneTree" id="ENSGT00940000154179"/>
<keyword evidence="3" id="KW-1185">Reference proteome</keyword>
<dbReference type="InterPro" id="IPR007110">
    <property type="entry name" value="Ig-like_dom"/>
</dbReference>
<dbReference type="AlphaFoldDB" id="A0A8D0C003"/>
<dbReference type="InterPro" id="IPR013783">
    <property type="entry name" value="Ig-like_fold"/>
</dbReference>
<dbReference type="Proteomes" id="UP000694421">
    <property type="component" value="Unplaced"/>
</dbReference>
<dbReference type="PROSITE" id="PS50835">
    <property type="entry name" value="IG_LIKE"/>
    <property type="match status" value="1"/>
</dbReference>
<dbReference type="OMA" id="GIHIMAW"/>
<dbReference type="SMART" id="SM00409">
    <property type="entry name" value="IG"/>
    <property type="match status" value="1"/>
</dbReference>
<accession>A0A8D0C003</accession>
<reference evidence="2" key="2">
    <citation type="submission" date="2025-09" db="UniProtKB">
        <authorList>
            <consortium name="Ensembl"/>
        </authorList>
    </citation>
    <scope>IDENTIFICATION</scope>
</reference>
<dbReference type="Pfam" id="PF07686">
    <property type="entry name" value="V-set"/>
    <property type="match status" value="1"/>
</dbReference>
<reference evidence="2" key="1">
    <citation type="submission" date="2025-08" db="UniProtKB">
        <authorList>
            <consortium name="Ensembl"/>
        </authorList>
    </citation>
    <scope>IDENTIFICATION</scope>
</reference>
<evidence type="ECO:0000313" key="3">
    <source>
        <dbReference type="Proteomes" id="UP000694421"/>
    </source>
</evidence>
<evidence type="ECO:0000313" key="2">
    <source>
        <dbReference type="Ensembl" id="ENSSMRP00000018606.1"/>
    </source>
</evidence>
<dbReference type="Gene3D" id="2.60.40.10">
    <property type="entry name" value="Immunoglobulins"/>
    <property type="match status" value="1"/>
</dbReference>
<dbReference type="Ensembl" id="ENSSMRT00000021796.1">
    <property type="protein sequence ID" value="ENSSMRP00000018606.1"/>
    <property type="gene ID" value="ENSSMRG00000014471.1"/>
</dbReference>
<evidence type="ECO:0000259" key="1">
    <source>
        <dbReference type="PROSITE" id="PS50835"/>
    </source>
</evidence>
<dbReference type="InterPro" id="IPR003599">
    <property type="entry name" value="Ig_sub"/>
</dbReference>
<organism evidence="2 3">
    <name type="scientific">Salvator merianae</name>
    <name type="common">Argentine black and white tegu</name>
    <name type="synonym">Tupinambis merianae</name>
    <dbReference type="NCBI Taxonomy" id="96440"/>
    <lineage>
        <taxon>Eukaryota</taxon>
        <taxon>Metazoa</taxon>
        <taxon>Chordata</taxon>
        <taxon>Craniata</taxon>
        <taxon>Vertebrata</taxon>
        <taxon>Euteleostomi</taxon>
        <taxon>Lepidosauria</taxon>
        <taxon>Squamata</taxon>
        <taxon>Bifurcata</taxon>
        <taxon>Unidentata</taxon>
        <taxon>Episquamata</taxon>
        <taxon>Laterata</taxon>
        <taxon>Teiioidea</taxon>
        <taxon>Teiidae</taxon>
        <taxon>Salvator</taxon>
    </lineage>
</organism>
<feature type="domain" description="Ig-like" evidence="1">
    <location>
        <begin position="6"/>
        <end position="106"/>
    </location>
</feature>
<dbReference type="InterPro" id="IPR036179">
    <property type="entry name" value="Ig-like_dom_sf"/>
</dbReference>
<dbReference type="SUPFAM" id="SSF48726">
    <property type="entry name" value="Immunoglobulin"/>
    <property type="match status" value="1"/>
</dbReference>
<dbReference type="SMART" id="SM00406">
    <property type="entry name" value="IGv"/>
    <property type="match status" value="1"/>
</dbReference>
<dbReference type="InterPro" id="IPR050150">
    <property type="entry name" value="IgV_Light_Chain"/>
</dbReference>